<dbReference type="Pfam" id="PF14243">
    <property type="entry name" value="R2K_3"/>
    <property type="match status" value="1"/>
</dbReference>
<proteinExistence type="predicted"/>
<feature type="domain" description="ATP-grasp" evidence="1">
    <location>
        <begin position="98"/>
        <end position="259"/>
    </location>
</feature>
<reference evidence="2 3" key="1">
    <citation type="submission" date="2019-02" db="EMBL/GenBank/DDBJ databases">
        <title>Deep-cultivation of Planctomycetes and their phenomic and genomic characterization uncovers novel biology.</title>
        <authorList>
            <person name="Wiegand S."/>
            <person name="Jogler M."/>
            <person name="Boedeker C."/>
            <person name="Pinto D."/>
            <person name="Vollmers J."/>
            <person name="Rivas-Marin E."/>
            <person name="Kohn T."/>
            <person name="Peeters S.H."/>
            <person name="Heuer A."/>
            <person name="Rast P."/>
            <person name="Oberbeckmann S."/>
            <person name="Bunk B."/>
            <person name="Jeske O."/>
            <person name="Meyerdierks A."/>
            <person name="Storesund J.E."/>
            <person name="Kallscheuer N."/>
            <person name="Luecker S."/>
            <person name="Lage O.M."/>
            <person name="Pohl T."/>
            <person name="Merkel B.J."/>
            <person name="Hornburger P."/>
            <person name="Mueller R.-W."/>
            <person name="Bruemmer F."/>
            <person name="Labrenz M."/>
            <person name="Spormann A.M."/>
            <person name="Op den Camp H."/>
            <person name="Overmann J."/>
            <person name="Amann R."/>
            <person name="Jetten M.S.M."/>
            <person name="Mascher T."/>
            <person name="Medema M.H."/>
            <person name="Devos D.P."/>
            <person name="Kaster A.-K."/>
            <person name="Ovreas L."/>
            <person name="Rohde M."/>
            <person name="Galperin M.Y."/>
            <person name="Jogler C."/>
        </authorList>
    </citation>
    <scope>NUCLEOTIDE SEQUENCE [LARGE SCALE GENOMIC DNA]</scope>
    <source>
        <strain evidence="2 3">Poly24</strain>
    </source>
</reference>
<sequence length="267" mass="29319">MPDVTWVLEPDIFPETHEPIRNAIRDRGHRLIDWSDSWWSDGVPSRVPKSSVVFHGSLGNAARITNELHWTPGSFCPVESFRCSSWYESARQWLVHVEWTVCAASELVANARTIADQLGATDRLFVRPDSPLKPFSGRVVDIATLTLAKLDHGFYYEDDSIPVVAAPIQQIGHEWRFLVVNRAVITGSAYDPHTRKPVIVPLDSTAAAFASTVASALPQPDIVYVLDICESNGQLRLLELNPFGGADLYACDADAIINSVSAIAAAA</sequence>
<name>A0A518JWI0_9BACT</name>
<dbReference type="OrthoDB" id="257538at2"/>
<evidence type="ECO:0000259" key="1">
    <source>
        <dbReference type="Pfam" id="PF14243"/>
    </source>
</evidence>
<dbReference type="EMBL" id="CP036348">
    <property type="protein sequence ID" value="QDV69899.1"/>
    <property type="molecule type" value="Genomic_DNA"/>
</dbReference>
<dbReference type="KEGG" id="rcf:Poly24_36170"/>
<gene>
    <name evidence="2" type="ORF">Poly24_36170</name>
</gene>
<dbReference type="InterPro" id="IPR025643">
    <property type="entry name" value="R2K_3"/>
</dbReference>
<protein>
    <recommendedName>
        <fullName evidence="1">ATP-grasp domain-containing protein</fullName>
    </recommendedName>
</protein>
<evidence type="ECO:0000313" key="2">
    <source>
        <dbReference type="EMBL" id="QDV69899.1"/>
    </source>
</evidence>
<dbReference type="Proteomes" id="UP000315082">
    <property type="component" value="Chromosome"/>
</dbReference>
<organism evidence="2 3">
    <name type="scientific">Rosistilla carotiformis</name>
    <dbReference type="NCBI Taxonomy" id="2528017"/>
    <lineage>
        <taxon>Bacteria</taxon>
        <taxon>Pseudomonadati</taxon>
        <taxon>Planctomycetota</taxon>
        <taxon>Planctomycetia</taxon>
        <taxon>Pirellulales</taxon>
        <taxon>Pirellulaceae</taxon>
        <taxon>Rosistilla</taxon>
    </lineage>
</organism>
<evidence type="ECO:0000313" key="3">
    <source>
        <dbReference type="Proteomes" id="UP000315082"/>
    </source>
</evidence>
<keyword evidence="3" id="KW-1185">Reference proteome</keyword>
<accession>A0A518JWI0</accession>
<dbReference type="AlphaFoldDB" id="A0A518JWI0"/>